<dbReference type="GO" id="GO:0016747">
    <property type="term" value="F:acyltransferase activity, transferring groups other than amino-acyl groups"/>
    <property type="evidence" value="ECO:0007669"/>
    <property type="project" value="InterPro"/>
</dbReference>
<proteinExistence type="predicted"/>
<evidence type="ECO:0000313" key="3">
    <source>
        <dbReference type="EMBL" id="ROR39087.1"/>
    </source>
</evidence>
<dbReference type="InterPro" id="IPR016181">
    <property type="entry name" value="Acyl_CoA_acyltransferase"/>
</dbReference>
<evidence type="ECO:0000313" key="5">
    <source>
        <dbReference type="Proteomes" id="UP000298805"/>
    </source>
</evidence>
<evidence type="ECO:0000313" key="2">
    <source>
        <dbReference type="EMBL" id="QCI29092.1"/>
    </source>
</evidence>
<reference evidence="3 4" key="2">
    <citation type="submission" date="2018-11" db="EMBL/GenBank/DDBJ databases">
        <title>Genomic Encyclopedia of Type Strains, Phase IV (KMG-IV): sequencing the most valuable type-strain genomes for metagenomic binning, comparative biology and taxonomic classification.</title>
        <authorList>
            <person name="Goeker M."/>
        </authorList>
    </citation>
    <scope>NUCLEOTIDE SEQUENCE [LARGE SCALE GENOMIC DNA]</scope>
    <source>
        <strain evidence="3 4">DSM 27783</strain>
    </source>
</reference>
<dbReference type="PANTHER" id="PTHR43415:SF3">
    <property type="entry name" value="GNAT-FAMILY ACETYLTRANSFERASE"/>
    <property type="match status" value="1"/>
</dbReference>
<dbReference type="NCBIfam" id="TIGR03585">
    <property type="entry name" value="PseH"/>
    <property type="match status" value="1"/>
</dbReference>
<name>A0AAJ4UX87_9BACT</name>
<dbReference type="InterPro" id="IPR000182">
    <property type="entry name" value="GNAT_dom"/>
</dbReference>
<dbReference type="SUPFAM" id="SSF55729">
    <property type="entry name" value="Acyl-CoA N-acyltransferases (Nat)"/>
    <property type="match status" value="1"/>
</dbReference>
<dbReference type="PROSITE" id="PS51186">
    <property type="entry name" value="GNAT"/>
    <property type="match status" value="1"/>
</dbReference>
<dbReference type="Proteomes" id="UP000272781">
    <property type="component" value="Unassembled WGS sequence"/>
</dbReference>
<dbReference type="EC" id="2.3.1.202" evidence="2"/>
<sequence length="149" mass="18041">MKYKKFQDLSLEEKKEVLSWRNHPEIRKWMYNKEEIPLENHLKFIESLKNKPNKIYLKVDDLGVVNFELFKDYVDIGIHKNPNKQKVGKRLMEFAINYAFNELKAKKIILYVFEDNVKAINLYKKFGFIQTDKKDDLIKMELKNENRKP</sequence>
<evidence type="ECO:0000259" key="1">
    <source>
        <dbReference type="PROSITE" id="PS51186"/>
    </source>
</evidence>
<reference evidence="2" key="3">
    <citation type="submission" date="2019-06" db="EMBL/GenBank/DDBJ databases">
        <title>A comparative analysis of the Nautiliaceae.</title>
        <authorList>
            <person name="Grosche A."/>
            <person name="Smedile F."/>
            <person name="Vetriani C."/>
        </authorList>
    </citation>
    <scope>NUCLEOTIDE SEQUENCE</scope>
    <source>
        <strain evidence="2">TB6</strain>
    </source>
</reference>
<dbReference type="InterPro" id="IPR020036">
    <property type="entry name" value="PseH"/>
</dbReference>
<protein>
    <submittedName>
        <fullName evidence="3">UDP-4-amino-4, 6-dideoxy-N-acetyl-beta-L-altrosamine N-acetyltransferase</fullName>
        <ecNumber evidence="2">2.3.1.202</ecNumber>
    </submittedName>
</protein>
<dbReference type="PANTHER" id="PTHR43415">
    <property type="entry name" value="SPERMIDINE N(1)-ACETYLTRANSFERASE"/>
    <property type="match status" value="1"/>
</dbReference>
<dbReference type="EMBL" id="RJVK01000004">
    <property type="protein sequence ID" value="ROR39087.1"/>
    <property type="molecule type" value="Genomic_DNA"/>
</dbReference>
<reference evidence="5" key="1">
    <citation type="submission" date="2018-03" db="EMBL/GenBank/DDBJ databases">
        <title>A comparative analysis of the Nautiliaceae.</title>
        <authorList>
            <person name="Grosche A."/>
            <person name="Smedile F."/>
            <person name="Vetriani C."/>
        </authorList>
    </citation>
    <scope>NUCLEOTIDE SEQUENCE [LARGE SCALE GENOMIC DNA]</scope>
    <source>
        <strain evidence="5">TB6</strain>
    </source>
</reference>
<feature type="domain" description="N-acetyltransferase" evidence="1">
    <location>
        <begin position="4"/>
        <end position="145"/>
    </location>
</feature>
<dbReference type="AlphaFoldDB" id="A0AAJ4UX87"/>
<keyword evidence="2" id="KW-0808">Transferase</keyword>
<dbReference type="RefSeq" id="WP_123352966.1">
    <property type="nucleotide sequence ID" value="NZ_CP027432.2"/>
</dbReference>
<dbReference type="Gene3D" id="3.40.630.30">
    <property type="match status" value="1"/>
</dbReference>
<gene>
    <name evidence="2" type="primary">pseH</name>
    <name evidence="2" type="ORF">C6V80_09005</name>
    <name evidence="3" type="ORF">EDC58_1585</name>
</gene>
<dbReference type="Proteomes" id="UP000298805">
    <property type="component" value="Chromosome"/>
</dbReference>
<keyword evidence="2" id="KW-0012">Acyltransferase</keyword>
<keyword evidence="5" id="KW-1185">Reference proteome</keyword>
<organism evidence="3 4">
    <name type="scientific">Caminibacter pacificus</name>
    <dbReference type="NCBI Taxonomy" id="1424653"/>
    <lineage>
        <taxon>Bacteria</taxon>
        <taxon>Pseudomonadati</taxon>
        <taxon>Campylobacterota</taxon>
        <taxon>Epsilonproteobacteria</taxon>
        <taxon>Nautiliales</taxon>
        <taxon>Nautiliaceae</taxon>
        <taxon>Caminibacter</taxon>
    </lineage>
</organism>
<evidence type="ECO:0000313" key="4">
    <source>
        <dbReference type="Proteomes" id="UP000272781"/>
    </source>
</evidence>
<dbReference type="Pfam" id="PF00583">
    <property type="entry name" value="Acetyltransf_1"/>
    <property type="match status" value="1"/>
</dbReference>
<accession>A0AAJ4UX87</accession>
<dbReference type="EMBL" id="CP027432">
    <property type="protein sequence ID" value="QCI29092.1"/>
    <property type="molecule type" value="Genomic_DNA"/>
</dbReference>